<accession>A0A4V2S751</accession>
<feature type="region of interest" description="Disordered" evidence="1">
    <location>
        <begin position="117"/>
        <end position="144"/>
    </location>
</feature>
<comment type="caution">
    <text evidence="2">The sequence shown here is derived from an EMBL/GenBank/DDBJ whole genome shotgun (WGS) entry which is preliminary data.</text>
</comment>
<dbReference type="OrthoDB" id="4762213at2"/>
<reference evidence="2 3" key="1">
    <citation type="submission" date="2019-03" db="EMBL/GenBank/DDBJ databases">
        <title>Genomic Encyclopedia of Type Strains, Phase IV (KMG-IV): sequencing the most valuable type-strain genomes for metagenomic binning, comparative biology and taxonomic classification.</title>
        <authorList>
            <person name="Goeker M."/>
        </authorList>
    </citation>
    <scope>NUCLEOTIDE SEQUENCE [LARGE SCALE GENOMIC DNA]</scope>
    <source>
        <strain evidence="2 3">DSM 45934</strain>
    </source>
</reference>
<protein>
    <submittedName>
        <fullName evidence="2">YbaB/EbfC DNA-binding family protein</fullName>
    </submittedName>
</protein>
<dbReference type="InterPro" id="IPR036894">
    <property type="entry name" value="YbaB-like_sf"/>
</dbReference>
<dbReference type="EMBL" id="SLWS01000005">
    <property type="protein sequence ID" value="TCO58200.1"/>
    <property type="molecule type" value="Genomic_DNA"/>
</dbReference>
<dbReference type="SUPFAM" id="SSF82607">
    <property type="entry name" value="YbaB-like"/>
    <property type="match status" value="1"/>
</dbReference>
<proteinExistence type="predicted"/>
<gene>
    <name evidence="2" type="ORF">EV192_105265</name>
</gene>
<dbReference type="RefSeq" id="WP_132118783.1">
    <property type="nucleotide sequence ID" value="NZ_SLWS01000005.1"/>
</dbReference>
<dbReference type="Pfam" id="PF02575">
    <property type="entry name" value="YbaB_DNA_bd"/>
    <property type="match status" value="1"/>
</dbReference>
<evidence type="ECO:0000313" key="2">
    <source>
        <dbReference type="EMBL" id="TCO58200.1"/>
    </source>
</evidence>
<dbReference type="AlphaFoldDB" id="A0A4V2S751"/>
<evidence type="ECO:0000256" key="1">
    <source>
        <dbReference type="SAM" id="MobiDB-lite"/>
    </source>
</evidence>
<organism evidence="2 3">
    <name type="scientific">Actinocrispum wychmicini</name>
    <dbReference type="NCBI Taxonomy" id="1213861"/>
    <lineage>
        <taxon>Bacteria</taxon>
        <taxon>Bacillati</taxon>
        <taxon>Actinomycetota</taxon>
        <taxon>Actinomycetes</taxon>
        <taxon>Pseudonocardiales</taxon>
        <taxon>Pseudonocardiaceae</taxon>
        <taxon>Actinocrispum</taxon>
    </lineage>
</organism>
<name>A0A4V2S751_9PSEU</name>
<evidence type="ECO:0000313" key="3">
    <source>
        <dbReference type="Proteomes" id="UP000295680"/>
    </source>
</evidence>
<keyword evidence="2" id="KW-0238">DNA-binding</keyword>
<dbReference type="Proteomes" id="UP000295680">
    <property type="component" value="Unassembled WGS sequence"/>
</dbReference>
<sequence>MIQDGPSEQWIAQYDETLKQAAADAQATDLALRQVGGAATSPDGEVVVRVNASGATTDLVLRPGVRGLEPEQLARLILRTTQQAQADVGQKVVETMREFLGEGDALEFVKSQVPVVPEPVEEPIGRRDDRADDDYFDNPPDLIK</sequence>
<keyword evidence="3" id="KW-1185">Reference proteome</keyword>
<dbReference type="GO" id="GO:0003677">
    <property type="term" value="F:DNA binding"/>
    <property type="evidence" value="ECO:0007669"/>
    <property type="project" value="UniProtKB-KW"/>
</dbReference>
<dbReference type="InterPro" id="IPR004401">
    <property type="entry name" value="YbaB/EbfC"/>
</dbReference>
<dbReference type="Gene3D" id="3.30.1310.10">
    <property type="entry name" value="Nucleoid-associated protein YbaB-like domain"/>
    <property type="match status" value="1"/>
</dbReference>